<gene>
    <name evidence="2" type="ORF">MTBPR1_10428</name>
</gene>
<evidence type="ECO:0000259" key="1">
    <source>
        <dbReference type="SMART" id="SM00849"/>
    </source>
</evidence>
<dbReference type="EMBL" id="FLYE01000001">
    <property type="protein sequence ID" value="SCA55181.1"/>
    <property type="molecule type" value="Genomic_DNA"/>
</dbReference>
<evidence type="ECO:0000313" key="2">
    <source>
        <dbReference type="EMBL" id="SCA55181.1"/>
    </source>
</evidence>
<dbReference type="PANTHER" id="PTHR42663">
    <property type="entry name" value="HYDROLASE C777.06C-RELATED-RELATED"/>
    <property type="match status" value="1"/>
</dbReference>
<reference evidence="2 3" key="1">
    <citation type="submission" date="2016-07" db="EMBL/GenBank/DDBJ databases">
        <authorList>
            <person name="Lefevre C.T."/>
        </authorList>
    </citation>
    <scope>NUCLEOTIDE SEQUENCE [LARGE SCALE GENOMIC DNA]</scope>
    <source>
        <strain evidence="2">PR1</strain>
    </source>
</reference>
<name>A0A1C3RD65_9PROT</name>
<dbReference type="OrthoDB" id="9781189at2"/>
<dbReference type="Pfam" id="PF12706">
    <property type="entry name" value="Lactamase_B_2"/>
    <property type="match status" value="1"/>
</dbReference>
<dbReference type="Proteomes" id="UP000231658">
    <property type="component" value="Unassembled WGS sequence"/>
</dbReference>
<dbReference type="InterPro" id="IPR001279">
    <property type="entry name" value="Metallo-B-lactamas"/>
</dbReference>
<keyword evidence="2" id="KW-0378">Hydrolase</keyword>
<sequence>MKITILGCGPSGGVPGIGPYWGACDPENPKNRRLRPSILVQDDTLSLLVDTSPDLRQQLLSVDYGHLDAVLYTHGHADHLHGIDDLRSINRQQNEALDIYLNQETLDDISQRFGYVLDPLAEGADVFYKPVLVPHVVQTGQVFSVNETEVMPIVQDHGYCETIGFRIGDFAYSTDVVNMPEESFELLKGIKVWVIGTLIDTPHTTHADVDKALRWIERIAPQRAFLTHLGSGLDYNALTAKLPDHVRPCYDGLEITL</sequence>
<accession>A0A1C3RD65</accession>
<dbReference type="SUPFAM" id="SSF56281">
    <property type="entry name" value="Metallo-hydrolase/oxidoreductase"/>
    <property type="match status" value="1"/>
</dbReference>
<dbReference type="STRING" id="1867952.MTBPR1_10428"/>
<keyword evidence="3" id="KW-1185">Reference proteome</keyword>
<dbReference type="AlphaFoldDB" id="A0A1C3RD65"/>
<evidence type="ECO:0000313" key="3">
    <source>
        <dbReference type="Proteomes" id="UP000231658"/>
    </source>
</evidence>
<dbReference type="PANTHER" id="PTHR42663:SF6">
    <property type="entry name" value="HYDROLASE C777.06C-RELATED"/>
    <property type="match status" value="1"/>
</dbReference>
<dbReference type="Gene3D" id="3.60.15.10">
    <property type="entry name" value="Ribonuclease Z/Hydroxyacylglutathione hydrolase-like"/>
    <property type="match status" value="1"/>
</dbReference>
<protein>
    <submittedName>
        <fullName evidence="2">Putative Metal-dependent hydrolase</fullName>
    </submittedName>
</protein>
<dbReference type="InterPro" id="IPR036866">
    <property type="entry name" value="RibonucZ/Hydroxyglut_hydro"/>
</dbReference>
<organism evidence="2 3">
    <name type="scientific">Candidatus Terasakiella magnetica</name>
    <dbReference type="NCBI Taxonomy" id="1867952"/>
    <lineage>
        <taxon>Bacteria</taxon>
        <taxon>Pseudomonadati</taxon>
        <taxon>Pseudomonadota</taxon>
        <taxon>Alphaproteobacteria</taxon>
        <taxon>Rhodospirillales</taxon>
        <taxon>Terasakiellaceae</taxon>
        <taxon>Terasakiella</taxon>
    </lineage>
</organism>
<proteinExistence type="predicted"/>
<feature type="domain" description="Metallo-beta-lactamase" evidence="1">
    <location>
        <begin position="34"/>
        <end position="228"/>
    </location>
</feature>
<dbReference type="GO" id="GO:0016787">
    <property type="term" value="F:hydrolase activity"/>
    <property type="evidence" value="ECO:0007669"/>
    <property type="project" value="UniProtKB-KW"/>
</dbReference>
<dbReference type="SMART" id="SM00849">
    <property type="entry name" value="Lactamase_B"/>
    <property type="match status" value="1"/>
</dbReference>
<dbReference type="RefSeq" id="WP_069185880.1">
    <property type="nucleotide sequence ID" value="NZ_FLYE01000001.1"/>
</dbReference>
<dbReference type="CDD" id="cd16279">
    <property type="entry name" value="metallo-hydrolase-like_MBL-fold"/>
    <property type="match status" value="1"/>
</dbReference>